<protein>
    <submittedName>
        <fullName evidence="1">Uncharacterized protein</fullName>
    </submittedName>
</protein>
<dbReference type="AlphaFoldDB" id="A0A139I9S8"/>
<evidence type="ECO:0000313" key="1">
    <source>
        <dbReference type="EMBL" id="KXT11389.1"/>
    </source>
</evidence>
<sequence>MGTTTMRINPVAEAKLQPAYTSQLLPQSSACCSSQAHHAVWNAITGTAPPLNIAEPPEYVLAPLTLVVVASIGDNEADL</sequence>
<reference evidence="1 2" key="1">
    <citation type="submission" date="2015-07" db="EMBL/GenBank/DDBJ databases">
        <title>Comparative genomics of the Sigatoka disease complex on banana suggests a link between parallel evolutionary changes in Pseudocercospora fijiensis and Pseudocercospora eumusae and increased virulence on the banana host.</title>
        <authorList>
            <person name="Chang T.-C."/>
            <person name="Salvucci A."/>
            <person name="Crous P.W."/>
            <person name="Stergiopoulos I."/>
        </authorList>
    </citation>
    <scope>NUCLEOTIDE SEQUENCE [LARGE SCALE GENOMIC DNA]</scope>
    <source>
        <strain evidence="1 2">CBS 116634</strain>
    </source>
</reference>
<evidence type="ECO:0000313" key="2">
    <source>
        <dbReference type="Proteomes" id="UP000073492"/>
    </source>
</evidence>
<name>A0A139I9S8_9PEZI</name>
<dbReference type="Proteomes" id="UP000073492">
    <property type="component" value="Unassembled WGS sequence"/>
</dbReference>
<comment type="caution">
    <text evidence="1">The sequence shown here is derived from an EMBL/GenBank/DDBJ whole genome shotgun (WGS) entry which is preliminary data.</text>
</comment>
<organism evidence="1 2">
    <name type="scientific">Pseudocercospora musae</name>
    <dbReference type="NCBI Taxonomy" id="113226"/>
    <lineage>
        <taxon>Eukaryota</taxon>
        <taxon>Fungi</taxon>
        <taxon>Dikarya</taxon>
        <taxon>Ascomycota</taxon>
        <taxon>Pezizomycotina</taxon>
        <taxon>Dothideomycetes</taxon>
        <taxon>Dothideomycetidae</taxon>
        <taxon>Mycosphaerellales</taxon>
        <taxon>Mycosphaerellaceae</taxon>
        <taxon>Pseudocercospora</taxon>
    </lineage>
</organism>
<accession>A0A139I9S8</accession>
<dbReference type="EMBL" id="LFZO01000204">
    <property type="protein sequence ID" value="KXT11389.1"/>
    <property type="molecule type" value="Genomic_DNA"/>
</dbReference>
<proteinExistence type="predicted"/>
<gene>
    <name evidence="1" type="ORF">AC579_739</name>
</gene>
<keyword evidence="2" id="KW-1185">Reference proteome</keyword>